<dbReference type="PANTHER" id="PTHR46890">
    <property type="entry name" value="NON-LTR RETROLELEMENT REVERSE TRANSCRIPTASE-LIKE PROTEIN-RELATED"/>
    <property type="match status" value="1"/>
</dbReference>
<dbReference type="CDD" id="cd01650">
    <property type="entry name" value="RT_nLTR_like"/>
    <property type="match status" value="1"/>
</dbReference>
<dbReference type="InterPro" id="IPR000477">
    <property type="entry name" value="RT_dom"/>
</dbReference>
<proteinExistence type="predicted"/>
<feature type="domain" description="Reverse transcriptase" evidence="1">
    <location>
        <begin position="143"/>
        <end position="256"/>
    </location>
</feature>
<accession>A0A834GFI1</accession>
<dbReference type="OrthoDB" id="1738942at2759"/>
<gene>
    <name evidence="2" type="ORF">RHSIM_Rhsim10G0116300</name>
</gene>
<dbReference type="EMBL" id="WJXA01000010">
    <property type="protein sequence ID" value="KAF7130266.1"/>
    <property type="molecule type" value="Genomic_DNA"/>
</dbReference>
<dbReference type="AlphaFoldDB" id="A0A834GFI1"/>
<evidence type="ECO:0000259" key="1">
    <source>
        <dbReference type="Pfam" id="PF00078"/>
    </source>
</evidence>
<dbReference type="InterPro" id="IPR043502">
    <property type="entry name" value="DNA/RNA_pol_sf"/>
</dbReference>
<dbReference type="InterPro" id="IPR052343">
    <property type="entry name" value="Retrotransposon-Effector_Assoc"/>
</dbReference>
<dbReference type="PANTHER" id="PTHR46890:SF48">
    <property type="entry name" value="RNA-DIRECTED DNA POLYMERASE"/>
    <property type="match status" value="1"/>
</dbReference>
<keyword evidence="3" id="KW-1185">Reference proteome</keyword>
<protein>
    <recommendedName>
        <fullName evidence="1">Reverse transcriptase domain-containing protein</fullName>
    </recommendedName>
</protein>
<evidence type="ECO:0000313" key="2">
    <source>
        <dbReference type="EMBL" id="KAF7130266.1"/>
    </source>
</evidence>
<comment type="caution">
    <text evidence="2">The sequence shown here is derived from an EMBL/GenBank/DDBJ whole genome shotgun (WGS) entry which is preliminary data.</text>
</comment>
<dbReference type="SUPFAM" id="SSF56672">
    <property type="entry name" value="DNA/RNA polymerases"/>
    <property type="match status" value="1"/>
</dbReference>
<evidence type="ECO:0000313" key="3">
    <source>
        <dbReference type="Proteomes" id="UP000626092"/>
    </source>
</evidence>
<sequence length="495" mass="56960">MVERRRRNHVSGIENEQGIWVSDQQSITTEFQKFFTNLHVSEAVHEVQQVTSSIPTRITADTNNRLFKPFSTGEIKTALFAMHPNKASGYDGMTAGFIQRYWDIVGVDVCRALCSFFHDGRMLGSVNCTQIILIPKVHTPTKVSQFHPISLCTTVYKLIAKVLANRLRPFLSAIISKNQSAFVGGRQITDNVLITNELTHYIKHKRSGTQSVAAFKLDMVKAYDQVEWSYLERVMAQLGFHQKWIGWVMECIRTISSEVSQFWWGSKEGERKIHWIKWHKLSLCKGDGDLGLPNMESFNKALLPSRVGNLSQANHLCFDRSLKDATFPGLLFGMQKIPVSLIEAWRSIVWAWELIDKGWKWQVHSGNEIRVWEDLWLPRHTNYKIDRDTLIRNDIKTVADLIDSSTKTWKVALVREVLVKRMRTIFSQFRLAIQIDGTVRFGTYHQMVLSLSSRLTDLLGRGLIFVGTFTWVKRALPVSFLLFGRSYGDYKSIQR</sequence>
<reference evidence="2" key="1">
    <citation type="submission" date="2019-11" db="EMBL/GenBank/DDBJ databases">
        <authorList>
            <person name="Liu Y."/>
            <person name="Hou J."/>
            <person name="Li T.-Q."/>
            <person name="Guan C.-H."/>
            <person name="Wu X."/>
            <person name="Wu H.-Z."/>
            <person name="Ling F."/>
            <person name="Zhang R."/>
            <person name="Shi X.-G."/>
            <person name="Ren J.-P."/>
            <person name="Chen E.-F."/>
            <person name="Sun J.-M."/>
        </authorList>
    </citation>
    <scope>NUCLEOTIDE SEQUENCE</scope>
    <source>
        <strain evidence="2">Adult_tree_wgs_1</strain>
        <tissue evidence="2">Leaves</tissue>
    </source>
</reference>
<organism evidence="2 3">
    <name type="scientific">Rhododendron simsii</name>
    <name type="common">Sims's rhododendron</name>
    <dbReference type="NCBI Taxonomy" id="118357"/>
    <lineage>
        <taxon>Eukaryota</taxon>
        <taxon>Viridiplantae</taxon>
        <taxon>Streptophyta</taxon>
        <taxon>Embryophyta</taxon>
        <taxon>Tracheophyta</taxon>
        <taxon>Spermatophyta</taxon>
        <taxon>Magnoliopsida</taxon>
        <taxon>eudicotyledons</taxon>
        <taxon>Gunneridae</taxon>
        <taxon>Pentapetalae</taxon>
        <taxon>asterids</taxon>
        <taxon>Ericales</taxon>
        <taxon>Ericaceae</taxon>
        <taxon>Ericoideae</taxon>
        <taxon>Rhodoreae</taxon>
        <taxon>Rhododendron</taxon>
    </lineage>
</organism>
<dbReference type="Proteomes" id="UP000626092">
    <property type="component" value="Unassembled WGS sequence"/>
</dbReference>
<dbReference type="Pfam" id="PF00078">
    <property type="entry name" value="RVT_1"/>
    <property type="match status" value="1"/>
</dbReference>
<name>A0A834GFI1_RHOSS</name>